<dbReference type="OrthoDB" id="3199616at2"/>
<dbReference type="AlphaFoldDB" id="A0A176K259"/>
<dbReference type="PATRIC" id="fig|1453497.3.peg.1445"/>
<accession>A0A176K259</accession>
<proteinExistence type="predicted"/>
<dbReference type="PANTHER" id="PTHR36836">
    <property type="entry name" value="COLANIC ACID BIOSYNTHESIS PROTEIN WCAK"/>
    <property type="match status" value="1"/>
</dbReference>
<organism evidence="2 3">
    <name type="scientific">Kosmotoga arenicorallina S304</name>
    <dbReference type="NCBI Taxonomy" id="1453497"/>
    <lineage>
        <taxon>Bacteria</taxon>
        <taxon>Thermotogati</taxon>
        <taxon>Thermotogota</taxon>
        <taxon>Thermotogae</taxon>
        <taxon>Kosmotogales</taxon>
        <taxon>Kosmotogaceae</taxon>
        <taxon>Kosmotoga</taxon>
    </lineage>
</organism>
<dbReference type="PANTHER" id="PTHR36836:SF1">
    <property type="entry name" value="COLANIC ACID BIOSYNTHESIS PROTEIN WCAK"/>
    <property type="match status" value="1"/>
</dbReference>
<reference evidence="2 3" key="1">
    <citation type="submission" date="2014-02" db="EMBL/GenBank/DDBJ databases">
        <title>Kosmotoga genome sequencing.</title>
        <authorList>
            <person name="Pollo S.M."/>
            <person name="Charchuk R."/>
            <person name="Nesbo C.L."/>
        </authorList>
    </citation>
    <scope>NUCLEOTIDE SEQUENCE [LARGE SCALE GENOMIC DNA]</scope>
    <source>
        <strain evidence="2 3">S304</strain>
    </source>
</reference>
<name>A0A176K259_9BACT</name>
<protein>
    <recommendedName>
        <fullName evidence="1">Polysaccharide pyruvyl transferase domain-containing protein</fullName>
    </recommendedName>
</protein>
<dbReference type="EMBL" id="JFHK01000004">
    <property type="protein sequence ID" value="OAA31286.1"/>
    <property type="molecule type" value="Genomic_DNA"/>
</dbReference>
<dbReference type="RefSeq" id="WP_068346300.1">
    <property type="nucleotide sequence ID" value="NZ_JFHK01000004.1"/>
</dbReference>
<dbReference type="Pfam" id="PF04230">
    <property type="entry name" value="PS_pyruv_trans"/>
    <property type="match status" value="1"/>
</dbReference>
<dbReference type="Proteomes" id="UP000077339">
    <property type="component" value="Unassembled WGS sequence"/>
</dbReference>
<sequence length="349" mass="40267">MDSNNIVLVGYYGYNNLGDDLLLLSTLKILDETGFKGEVFIPSPKGLNQLIAERSFGYRITRIPRYNPFILEKAIKRSSLTIFGGGNLFQDETSTRSFLYYYFVARKTLSYRKRLLLLSQGFGPLKKGMHSKKLSEILSNENCYAILRDTVSFRFASDYSSKAFEGTDYGPYCLDQSEETAQKDKKLAILVPKHFNTANEILKVLIKKDFRRISIIPFQNHRETKMYEKLCRIARSMGFYIISAPQGQISTAKLFQHSRLIVSERLHGAILAMWMAKPFIWKSSEKMEGFFSSFEYIPPSFSEDTESIDIAIARSTSFDYNFLSKAYVQRLERTVLLSKEIISNLLWKR</sequence>
<dbReference type="STRING" id="1453497.AT15_07255"/>
<evidence type="ECO:0000259" key="1">
    <source>
        <dbReference type="Pfam" id="PF04230"/>
    </source>
</evidence>
<gene>
    <name evidence="2" type="ORF">AT15_07255</name>
</gene>
<dbReference type="InterPro" id="IPR007345">
    <property type="entry name" value="Polysacch_pyruvyl_Trfase"/>
</dbReference>
<comment type="caution">
    <text evidence="2">The sequence shown here is derived from an EMBL/GenBank/DDBJ whole genome shotgun (WGS) entry which is preliminary data.</text>
</comment>
<evidence type="ECO:0000313" key="3">
    <source>
        <dbReference type="Proteomes" id="UP000077339"/>
    </source>
</evidence>
<keyword evidence="3" id="KW-1185">Reference proteome</keyword>
<evidence type="ECO:0000313" key="2">
    <source>
        <dbReference type="EMBL" id="OAA31286.1"/>
    </source>
</evidence>
<feature type="domain" description="Polysaccharide pyruvyl transferase" evidence="1">
    <location>
        <begin position="16"/>
        <end position="281"/>
    </location>
</feature>